<reference evidence="2" key="1">
    <citation type="submission" date="2021-01" db="EMBL/GenBank/DDBJ databases">
        <authorList>
            <person name="Corre E."/>
            <person name="Pelletier E."/>
            <person name="Niang G."/>
            <person name="Scheremetjew M."/>
            <person name="Finn R."/>
            <person name="Kale V."/>
            <person name="Holt S."/>
            <person name="Cochrane G."/>
            <person name="Meng A."/>
            <person name="Brown T."/>
            <person name="Cohen L."/>
        </authorList>
    </citation>
    <scope>NUCLEOTIDE SEQUENCE</scope>
    <source>
        <strain evidence="2">CCMP3107</strain>
    </source>
</reference>
<protein>
    <submittedName>
        <fullName evidence="2">Uncharacterized protein</fullName>
    </submittedName>
</protein>
<feature type="region of interest" description="Disordered" evidence="1">
    <location>
        <begin position="339"/>
        <end position="359"/>
    </location>
</feature>
<dbReference type="AlphaFoldDB" id="A0A7S3XIK2"/>
<organism evidence="2">
    <name type="scientific">Heterosigma akashiwo</name>
    <name type="common">Chromophytic alga</name>
    <name type="synonym">Heterosigma carterae</name>
    <dbReference type="NCBI Taxonomy" id="2829"/>
    <lineage>
        <taxon>Eukaryota</taxon>
        <taxon>Sar</taxon>
        <taxon>Stramenopiles</taxon>
        <taxon>Ochrophyta</taxon>
        <taxon>Raphidophyceae</taxon>
        <taxon>Chattonellales</taxon>
        <taxon>Chattonellaceae</taxon>
        <taxon>Heterosigma</taxon>
    </lineage>
</organism>
<sequence>MAMAEEGASTFFDGEEGFHVPQCLRQFYEAGLALAKMPFLFGHAELSEETVRACHHNLVLVEAEVVRAGDCAFTLLVVQDCLTFLEICLLGMVQEGLNRAVGMLRLLQGLPSLSLISYINMAIHRLAFIFWYTGNQDSYGELAALHNSMIHLKVGDEKPLPPFSEYCAETQCDHFRCRNMFPKFKLALDMFFNPPAALPTPQVTPCSNELQAMPVKFEWLAEHVNKHIGKQADKASPTKSLWLDEDVDNFASEPKGTTHYSSSCCPGDSPDCCTFEETLGSGIAYYPHSGGQNVLLDDAPAQEIFTAHDHKYQNSKLGSSMFHMGSENAARHHIRVEGQPNPFSGNHSPPAPASSQAEVFRHQLPCDPQAKNNNNDLIPNHLDSRSAFLPETHGIELGFVPGLVDEDVDFEEDVLVQTKV</sequence>
<feature type="compositionally biased region" description="Polar residues" evidence="1">
    <location>
        <begin position="341"/>
        <end position="357"/>
    </location>
</feature>
<name>A0A7S3XIK2_HETAK</name>
<evidence type="ECO:0000256" key="1">
    <source>
        <dbReference type="SAM" id="MobiDB-lite"/>
    </source>
</evidence>
<dbReference type="EMBL" id="HBIU01000145">
    <property type="protein sequence ID" value="CAE0619163.1"/>
    <property type="molecule type" value="Transcribed_RNA"/>
</dbReference>
<proteinExistence type="predicted"/>
<gene>
    <name evidence="2" type="ORF">HAKA00212_LOCUS35</name>
</gene>
<accession>A0A7S3XIK2</accession>
<evidence type="ECO:0000313" key="2">
    <source>
        <dbReference type="EMBL" id="CAE0619163.1"/>
    </source>
</evidence>